<dbReference type="OrthoDB" id="1731724at2759"/>
<dbReference type="SUPFAM" id="SSF53300">
    <property type="entry name" value="vWA-like"/>
    <property type="match status" value="1"/>
</dbReference>
<name>A0A0F7S2X0_9BASI</name>
<feature type="region of interest" description="Disordered" evidence="3">
    <location>
        <begin position="189"/>
        <end position="216"/>
    </location>
</feature>
<comment type="similarity">
    <text evidence="1">Belongs to the proteasome subunit S5A family.</text>
</comment>
<dbReference type="InterPro" id="IPR036465">
    <property type="entry name" value="vWFA_dom_sf"/>
</dbReference>
<organism evidence="5 7">
    <name type="scientific">Sporisorium scitamineum</name>
    <dbReference type="NCBI Taxonomy" id="49012"/>
    <lineage>
        <taxon>Eukaryota</taxon>
        <taxon>Fungi</taxon>
        <taxon>Dikarya</taxon>
        <taxon>Basidiomycota</taxon>
        <taxon>Ustilaginomycotina</taxon>
        <taxon>Ustilaginomycetes</taxon>
        <taxon>Ustilaginales</taxon>
        <taxon>Ustilaginaceae</taxon>
        <taxon>Sporisorium</taxon>
    </lineage>
</organism>
<evidence type="ECO:0000256" key="1">
    <source>
        <dbReference type="ARBA" id="ARBA00005574"/>
    </source>
</evidence>
<reference evidence="6" key="3">
    <citation type="submission" date="2014-06" db="EMBL/GenBank/DDBJ databases">
        <authorList>
            <person name="Ju J."/>
            <person name="Zhang J."/>
        </authorList>
    </citation>
    <scope>NUCLEOTIDE SEQUENCE</scope>
    <source>
        <strain evidence="6">SscI8</strain>
    </source>
</reference>
<dbReference type="InterPro" id="IPR027040">
    <property type="entry name" value="PSMD4"/>
</dbReference>
<feature type="compositionally biased region" description="Acidic residues" evidence="3">
    <location>
        <begin position="347"/>
        <end position="358"/>
    </location>
</feature>
<dbReference type="Pfam" id="PF02809">
    <property type="entry name" value="UIM"/>
    <property type="match status" value="3"/>
</dbReference>
<reference evidence="7" key="2">
    <citation type="submission" date="2014-06" db="EMBL/GenBank/DDBJ databases">
        <authorList>
            <person name="Berkman P.J."/>
        </authorList>
    </citation>
    <scope>NUCLEOTIDE SEQUENCE [LARGE SCALE GENOMIC DNA]</scope>
</reference>
<dbReference type="GO" id="GO:0043161">
    <property type="term" value="P:proteasome-mediated ubiquitin-dependent protein catabolic process"/>
    <property type="evidence" value="ECO:0007669"/>
    <property type="project" value="TreeGrafter"/>
</dbReference>
<keyword evidence="7" id="KW-1185">Reference proteome</keyword>
<dbReference type="PANTHER" id="PTHR10223">
    <property type="entry name" value="26S PROTEASOME NON-ATPASE REGULATORY SUBUNIT 4"/>
    <property type="match status" value="1"/>
</dbReference>
<dbReference type="Gene3D" id="3.40.50.410">
    <property type="entry name" value="von Willebrand factor, type A domain"/>
    <property type="match status" value="1"/>
</dbReference>
<evidence type="ECO:0000313" key="6">
    <source>
        <dbReference type="EMBL" id="CDU24216.1"/>
    </source>
</evidence>
<sequence>MVLEATMLVLDNSEWMRNGDYTPTRWEAQADAVSMIFDAKTNSNPESEVGLMTMAGKSPEVLVTLTQDIGKILAALHRSKIVGNADLSTGINVASLALKHRQNKNQRQRVVVFVGSPVEQSEEDLVKLGKKLKKNNIAVDIVSFGEDAENETKLSKFIEAVNSGENSHLLSVPAGPQLLSDIILSSPVLQEEGGDSGAGPSGSGGGGNQFEFGVDPSMDPELAMALRLSLEEEQARQRAAEGTSSGSQAPTLPTVSEGTEGATAATQAGSSGAAAGLAGSGSMVVRGAESITGEGHNADDQTEEAMLQKAIALSQAGDASHTNDEDVDMTSAEPSGARRAVVAGQGEGEEDEEMDEDEAIARAIQMSLQEDDGQGENK</sequence>
<reference evidence="5" key="1">
    <citation type="submission" date="2014-06" db="EMBL/GenBank/DDBJ databases">
        <authorList>
            <person name="Berkman J.Paul."/>
        </authorList>
    </citation>
    <scope>NUCLEOTIDE SEQUENCE [LARGE SCALE GENOMIC DNA]</scope>
</reference>
<dbReference type="GO" id="GO:0036435">
    <property type="term" value="F:K48-linked polyubiquitin modification-dependent protein binding"/>
    <property type="evidence" value="ECO:0007669"/>
    <property type="project" value="UniProtKB-ARBA"/>
</dbReference>
<dbReference type="SMART" id="SM00726">
    <property type="entry name" value="UIM"/>
    <property type="match status" value="3"/>
</dbReference>
<keyword evidence="2 6" id="KW-0647">Proteasome</keyword>
<dbReference type="InterPro" id="IPR003903">
    <property type="entry name" value="UIM_dom"/>
</dbReference>
<evidence type="ECO:0000256" key="3">
    <source>
        <dbReference type="SAM" id="MobiDB-lite"/>
    </source>
</evidence>
<dbReference type="AlphaFoldDB" id="A0A0F7S2X0"/>
<accession>A0A0F7S2X0</accession>
<feature type="compositionally biased region" description="Gly residues" evidence="3">
    <location>
        <begin position="195"/>
        <end position="208"/>
    </location>
</feature>
<feature type="domain" description="VWFA" evidence="4">
    <location>
        <begin position="5"/>
        <end position="188"/>
    </location>
</feature>
<evidence type="ECO:0000256" key="2">
    <source>
        <dbReference type="ARBA" id="ARBA00022942"/>
    </source>
</evidence>
<evidence type="ECO:0000313" key="5">
    <source>
        <dbReference type="EMBL" id="CDS01993.1"/>
    </source>
</evidence>
<feature type="compositionally biased region" description="Acidic residues" evidence="3">
    <location>
        <begin position="369"/>
        <end position="378"/>
    </location>
</feature>
<dbReference type="PROSITE" id="PS50234">
    <property type="entry name" value="VWFA"/>
    <property type="match status" value="1"/>
</dbReference>
<gene>
    <name evidence="5" type="primary">SSCI79830.1</name>
    <name evidence="6" type="ORF">SPSC_02845</name>
</gene>
<dbReference type="GO" id="GO:0005634">
    <property type="term" value="C:nucleus"/>
    <property type="evidence" value="ECO:0007669"/>
    <property type="project" value="TreeGrafter"/>
</dbReference>
<feature type="compositionally biased region" description="Low complexity" evidence="3">
    <location>
        <begin position="256"/>
        <end position="282"/>
    </location>
</feature>
<dbReference type="SMART" id="SM00327">
    <property type="entry name" value="VWA"/>
    <property type="match status" value="1"/>
</dbReference>
<feature type="region of interest" description="Disordered" evidence="3">
    <location>
        <begin position="232"/>
        <end position="378"/>
    </location>
</feature>
<proteinExistence type="inferred from homology"/>
<dbReference type="CDD" id="cd01452">
    <property type="entry name" value="VWA_26S_proteasome_subunit"/>
    <property type="match status" value="1"/>
</dbReference>
<dbReference type="GO" id="GO:0005829">
    <property type="term" value="C:cytosol"/>
    <property type="evidence" value="ECO:0007669"/>
    <property type="project" value="TreeGrafter"/>
</dbReference>
<protein>
    <submittedName>
        <fullName evidence="6">Probable 26S proteasome regulatory subunit Rpn10</fullName>
    </submittedName>
</protein>
<dbReference type="EMBL" id="LK056664">
    <property type="protein sequence ID" value="CDU24216.1"/>
    <property type="molecule type" value="Genomic_DNA"/>
</dbReference>
<dbReference type="PROSITE" id="PS50330">
    <property type="entry name" value="UIM"/>
    <property type="match status" value="2"/>
</dbReference>
<dbReference type="Pfam" id="PF13519">
    <property type="entry name" value="VWA_2"/>
    <property type="match status" value="1"/>
</dbReference>
<dbReference type="Proteomes" id="UP000242770">
    <property type="component" value="Unassembled WGS sequence"/>
</dbReference>
<evidence type="ECO:0000259" key="4">
    <source>
        <dbReference type="PROSITE" id="PS50234"/>
    </source>
</evidence>
<dbReference type="PANTHER" id="PTHR10223:SF0">
    <property type="entry name" value="26S PROTEASOME NON-ATPASE REGULATORY SUBUNIT 4"/>
    <property type="match status" value="1"/>
</dbReference>
<feature type="compositionally biased region" description="Polar residues" evidence="3">
    <location>
        <begin position="242"/>
        <end position="254"/>
    </location>
</feature>
<dbReference type="GO" id="GO:0008540">
    <property type="term" value="C:proteasome regulatory particle, base subcomplex"/>
    <property type="evidence" value="ECO:0007669"/>
    <property type="project" value="TreeGrafter"/>
</dbReference>
<dbReference type="EMBL" id="CCFA01004861">
    <property type="protein sequence ID" value="CDS01993.1"/>
    <property type="molecule type" value="Genomic_DNA"/>
</dbReference>
<dbReference type="InterPro" id="IPR002035">
    <property type="entry name" value="VWF_A"/>
</dbReference>
<evidence type="ECO:0000313" key="7">
    <source>
        <dbReference type="Proteomes" id="UP000242770"/>
    </source>
</evidence>
<dbReference type="Gene3D" id="1.10.287.3990">
    <property type="match status" value="1"/>
</dbReference>
<dbReference type="FunFam" id="3.40.50.410:FF:000005">
    <property type="entry name" value="26S proteasome non-ATPase regulatory subunit 4"/>
    <property type="match status" value="1"/>
</dbReference>
<dbReference type="STRING" id="49012.A0A0F7S2X0"/>